<keyword evidence="4" id="KW-1003">Cell membrane</keyword>
<dbReference type="Gene3D" id="2.60.40.420">
    <property type="entry name" value="Cupredoxins - blue copper proteins"/>
    <property type="match status" value="1"/>
</dbReference>
<reference evidence="19 20" key="1">
    <citation type="submission" date="2017-06" db="EMBL/GenBank/DDBJ databases">
        <title>Yangia sp. YSBP01 complete genome sequence.</title>
        <authorList>
            <person name="Woo J.-H."/>
            <person name="Kim H.-S."/>
        </authorList>
    </citation>
    <scope>NUCLEOTIDE SEQUENCE [LARGE SCALE GENOMIC DNA]</scope>
    <source>
        <strain evidence="19 20">YSBP01</strain>
    </source>
</reference>
<feature type="transmembrane region" description="Helical" evidence="16">
    <location>
        <begin position="172"/>
        <end position="191"/>
    </location>
</feature>
<comment type="similarity">
    <text evidence="2">Belongs to the cytochrome c oxidase subunit 2 family.</text>
</comment>
<dbReference type="GO" id="GO:0004129">
    <property type="term" value="F:cytochrome-c oxidase activity"/>
    <property type="evidence" value="ECO:0007669"/>
    <property type="project" value="InterPro"/>
</dbReference>
<dbReference type="GO" id="GO:0042773">
    <property type="term" value="P:ATP synthesis coupled electron transport"/>
    <property type="evidence" value="ECO:0007669"/>
    <property type="project" value="TreeGrafter"/>
</dbReference>
<keyword evidence="5" id="KW-0679">Respiratory chain</keyword>
<evidence type="ECO:0000256" key="4">
    <source>
        <dbReference type="ARBA" id="ARBA00022475"/>
    </source>
</evidence>
<keyword evidence="3" id="KW-0813">Transport</keyword>
<dbReference type="GO" id="GO:0005886">
    <property type="term" value="C:plasma membrane"/>
    <property type="evidence" value="ECO:0007669"/>
    <property type="project" value="UniProtKB-SubCell"/>
</dbReference>
<evidence type="ECO:0000256" key="1">
    <source>
        <dbReference type="ARBA" id="ARBA00004651"/>
    </source>
</evidence>
<dbReference type="SUPFAM" id="SSF49503">
    <property type="entry name" value="Cupredoxins"/>
    <property type="match status" value="1"/>
</dbReference>
<dbReference type="SUPFAM" id="SSF81464">
    <property type="entry name" value="Cytochrome c oxidase subunit II-like, transmembrane region"/>
    <property type="match status" value="1"/>
</dbReference>
<dbReference type="Pfam" id="PF00116">
    <property type="entry name" value="COX2"/>
    <property type="match status" value="1"/>
</dbReference>
<dbReference type="PANTHER" id="PTHR22888:SF18">
    <property type="entry name" value="CYTOCHROME BO(3) UBIQUINOL OXIDASE SUBUNIT 2"/>
    <property type="match status" value="1"/>
</dbReference>
<evidence type="ECO:0000256" key="11">
    <source>
        <dbReference type="ARBA" id="ARBA00023136"/>
    </source>
</evidence>
<evidence type="ECO:0000256" key="3">
    <source>
        <dbReference type="ARBA" id="ARBA00022448"/>
    </source>
</evidence>
<feature type="region of interest" description="Disordered" evidence="15">
    <location>
        <begin position="415"/>
        <end position="446"/>
    </location>
</feature>
<dbReference type="CDD" id="cd04212">
    <property type="entry name" value="CuRO_UO_II"/>
    <property type="match status" value="1"/>
</dbReference>
<keyword evidence="13" id="KW-0449">Lipoprotein</keyword>
<dbReference type="EMBL" id="CP022190">
    <property type="protein sequence ID" value="AWI85567.1"/>
    <property type="molecule type" value="Genomic_DNA"/>
</dbReference>
<keyword evidence="9 16" id="KW-1133">Transmembrane helix</keyword>
<accession>A0A2U8HI14</accession>
<evidence type="ECO:0000256" key="2">
    <source>
        <dbReference type="ARBA" id="ARBA00007866"/>
    </source>
</evidence>
<evidence type="ECO:0000256" key="8">
    <source>
        <dbReference type="ARBA" id="ARBA00022982"/>
    </source>
</evidence>
<dbReference type="InterPro" id="IPR036257">
    <property type="entry name" value="Cyt_c_oxidase_su2_TM_sf"/>
</dbReference>
<name>A0A2U8HI14_9RHOB</name>
<sequence>MISLESPEVPGLFPARAASESQRRTFRHAKLISKDVRRNDLFGSRPQHFTRGPPVTDAPVLSVPDNVLPERPPPLTRRSGKTCEADLRLSFKIPILLGAVASLSACQYDVLAPSGWVAAEQRDLLVISTLLMLIVIIPVIFMAVWFPLRYRADRSDLSDYAPTWAHSTRLEYVLWGVPIVIVAILGVYTYIYTYRLDPYRQLDAAEIGREIGEPIEVDVVSLDWKWLFIYPEQGVASVNELAVPANRPINLRLTSSTVMTTFSVPALGGMIYTMAGMETKLHLIADEEGTYFGQAAHYSGPGFSEMHFQTLAMNDADFDQWVEKARASNDELSREAYLELEVPTMANDVQYYSGVDATLFDRIRGLCVDEGKVCMDQMMMQDEMGGGGLEGIADKHKYQYDEQRAIDGFGNPIGVPATPSAPAHGGHAEGDTLSMNSHEGAAHDGL</sequence>
<evidence type="ECO:0000259" key="18">
    <source>
        <dbReference type="PROSITE" id="PS50999"/>
    </source>
</evidence>
<comment type="subcellular location">
    <subcellularLocation>
        <location evidence="1">Cell membrane</location>
        <topology evidence="1">Multi-pass membrane protein</topology>
    </subcellularLocation>
</comment>
<keyword evidence="10" id="KW-0560">Oxidoreductase</keyword>
<evidence type="ECO:0000256" key="5">
    <source>
        <dbReference type="ARBA" id="ARBA00022660"/>
    </source>
</evidence>
<dbReference type="Gene3D" id="1.10.287.90">
    <property type="match status" value="1"/>
</dbReference>
<evidence type="ECO:0000256" key="12">
    <source>
        <dbReference type="ARBA" id="ARBA00023139"/>
    </source>
</evidence>
<evidence type="ECO:0000313" key="19">
    <source>
        <dbReference type="EMBL" id="AWI85567.1"/>
    </source>
</evidence>
<evidence type="ECO:0000256" key="9">
    <source>
        <dbReference type="ARBA" id="ARBA00022989"/>
    </source>
</evidence>
<feature type="domain" description="Cytochrome oxidase subunit II copper A binding" evidence="17">
    <location>
        <begin position="212"/>
        <end position="324"/>
    </location>
</feature>
<dbReference type="InterPro" id="IPR002429">
    <property type="entry name" value="CcO_II-like_C"/>
</dbReference>
<dbReference type="AlphaFoldDB" id="A0A2U8HI14"/>
<keyword evidence="8" id="KW-0249">Electron transport</keyword>
<dbReference type="InterPro" id="IPR006333">
    <property type="entry name" value="Cyt_o_ubiquinol_oxidase_su2"/>
</dbReference>
<evidence type="ECO:0000256" key="13">
    <source>
        <dbReference type="ARBA" id="ARBA00023288"/>
    </source>
</evidence>
<dbReference type="InterPro" id="IPR008972">
    <property type="entry name" value="Cupredoxin"/>
</dbReference>
<keyword evidence="7" id="KW-0732">Signal</keyword>
<dbReference type="KEGG" id="ypac:CEW88_17770"/>
<dbReference type="InterPro" id="IPR045187">
    <property type="entry name" value="CcO_II"/>
</dbReference>
<protein>
    <recommendedName>
        <fullName evidence="14">Ubiquinol oxidase polypeptide II</fullName>
    </recommendedName>
</protein>
<keyword evidence="6 16" id="KW-0812">Transmembrane</keyword>
<evidence type="ECO:0000256" key="10">
    <source>
        <dbReference type="ARBA" id="ARBA00023002"/>
    </source>
</evidence>
<evidence type="ECO:0000256" key="6">
    <source>
        <dbReference type="ARBA" id="ARBA00022692"/>
    </source>
</evidence>
<dbReference type="InterPro" id="IPR011759">
    <property type="entry name" value="Cyt_c_oxidase_su2_TM_dom"/>
</dbReference>
<keyword evidence="11 16" id="KW-0472">Membrane</keyword>
<evidence type="ECO:0000313" key="20">
    <source>
        <dbReference type="Proteomes" id="UP000244915"/>
    </source>
</evidence>
<evidence type="ECO:0000256" key="7">
    <source>
        <dbReference type="ARBA" id="ARBA00022729"/>
    </source>
</evidence>
<gene>
    <name evidence="19" type="primary">cyoA</name>
    <name evidence="19" type="ORF">CEW88_17770</name>
</gene>
<dbReference type="Pfam" id="PF06481">
    <property type="entry name" value="COX_ARM"/>
    <property type="match status" value="1"/>
</dbReference>
<proteinExistence type="inferred from homology"/>
<evidence type="ECO:0000256" key="15">
    <source>
        <dbReference type="SAM" id="MobiDB-lite"/>
    </source>
</evidence>
<feature type="transmembrane region" description="Helical" evidence="16">
    <location>
        <begin position="124"/>
        <end position="148"/>
    </location>
</feature>
<organism evidence="19 20">
    <name type="scientific">Alloyangia pacifica</name>
    <dbReference type="NCBI Taxonomy" id="311180"/>
    <lineage>
        <taxon>Bacteria</taxon>
        <taxon>Pseudomonadati</taxon>
        <taxon>Pseudomonadota</taxon>
        <taxon>Alphaproteobacteria</taxon>
        <taxon>Rhodobacterales</taxon>
        <taxon>Roseobacteraceae</taxon>
        <taxon>Alloyangia</taxon>
    </lineage>
</organism>
<dbReference type="Proteomes" id="UP000244915">
    <property type="component" value="Chromosome 2"/>
</dbReference>
<dbReference type="PROSITE" id="PS50999">
    <property type="entry name" value="COX2_TM"/>
    <property type="match status" value="1"/>
</dbReference>
<dbReference type="PANTHER" id="PTHR22888">
    <property type="entry name" value="CYTOCHROME C OXIDASE, SUBUNIT II"/>
    <property type="match status" value="1"/>
</dbReference>
<dbReference type="NCBIfam" id="TIGR01433">
    <property type="entry name" value="CyoA"/>
    <property type="match status" value="1"/>
</dbReference>
<dbReference type="GO" id="GO:0005507">
    <property type="term" value="F:copper ion binding"/>
    <property type="evidence" value="ECO:0007669"/>
    <property type="project" value="InterPro"/>
</dbReference>
<evidence type="ECO:0000259" key="17">
    <source>
        <dbReference type="PROSITE" id="PS50857"/>
    </source>
</evidence>
<dbReference type="OrthoDB" id="9783445at2"/>
<dbReference type="InterPro" id="IPR034227">
    <property type="entry name" value="CuRO_UO_II"/>
</dbReference>
<keyword evidence="12" id="KW-0564">Palmitate</keyword>
<dbReference type="InterPro" id="IPR010514">
    <property type="entry name" value="COX_ARM"/>
</dbReference>
<evidence type="ECO:0000256" key="14">
    <source>
        <dbReference type="ARBA" id="ARBA00030198"/>
    </source>
</evidence>
<dbReference type="GO" id="GO:0016682">
    <property type="term" value="F:oxidoreductase activity, acting on diphenols and related substances as donors, oxygen as acceptor"/>
    <property type="evidence" value="ECO:0007669"/>
    <property type="project" value="InterPro"/>
</dbReference>
<dbReference type="GO" id="GO:0009486">
    <property type="term" value="F:cytochrome bo3 ubiquinol oxidase activity"/>
    <property type="evidence" value="ECO:0007669"/>
    <property type="project" value="InterPro"/>
</dbReference>
<evidence type="ECO:0000256" key="16">
    <source>
        <dbReference type="SAM" id="Phobius"/>
    </source>
</evidence>
<feature type="domain" description="Cytochrome oxidase subunit II transmembrane region profile" evidence="18">
    <location>
        <begin position="102"/>
        <end position="200"/>
    </location>
</feature>
<dbReference type="PROSITE" id="PS50857">
    <property type="entry name" value="COX2_CUA"/>
    <property type="match status" value="1"/>
</dbReference>